<evidence type="ECO:0000313" key="2">
    <source>
        <dbReference type="EMBL" id="MED6106066.1"/>
    </source>
</evidence>
<accession>A0ABU6Q2G1</accession>
<feature type="compositionally biased region" description="Basic and acidic residues" evidence="1">
    <location>
        <begin position="63"/>
        <end position="79"/>
    </location>
</feature>
<comment type="caution">
    <text evidence="2">The sequence shown here is derived from an EMBL/GenBank/DDBJ whole genome shotgun (WGS) entry which is preliminary data.</text>
</comment>
<dbReference type="Proteomes" id="UP001341840">
    <property type="component" value="Unassembled WGS sequence"/>
</dbReference>
<organism evidence="2 3">
    <name type="scientific">Stylosanthes scabra</name>
    <dbReference type="NCBI Taxonomy" id="79078"/>
    <lineage>
        <taxon>Eukaryota</taxon>
        <taxon>Viridiplantae</taxon>
        <taxon>Streptophyta</taxon>
        <taxon>Embryophyta</taxon>
        <taxon>Tracheophyta</taxon>
        <taxon>Spermatophyta</taxon>
        <taxon>Magnoliopsida</taxon>
        <taxon>eudicotyledons</taxon>
        <taxon>Gunneridae</taxon>
        <taxon>Pentapetalae</taxon>
        <taxon>rosids</taxon>
        <taxon>fabids</taxon>
        <taxon>Fabales</taxon>
        <taxon>Fabaceae</taxon>
        <taxon>Papilionoideae</taxon>
        <taxon>50 kb inversion clade</taxon>
        <taxon>dalbergioids sensu lato</taxon>
        <taxon>Dalbergieae</taxon>
        <taxon>Pterocarpus clade</taxon>
        <taxon>Stylosanthes</taxon>
    </lineage>
</organism>
<name>A0ABU6Q2G1_9FABA</name>
<keyword evidence="3" id="KW-1185">Reference proteome</keyword>
<evidence type="ECO:0000256" key="1">
    <source>
        <dbReference type="SAM" id="MobiDB-lite"/>
    </source>
</evidence>
<reference evidence="2 3" key="1">
    <citation type="journal article" date="2023" name="Plants (Basel)">
        <title>Bridging the Gap: Combining Genomics and Transcriptomics Approaches to Understand Stylosanthes scabra, an Orphan Legume from the Brazilian Caatinga.</title>
        <authorList>
            <person name="Ferreira-Neto J.R.C."/>
            <person name="da Silva M.D."/>
            <person name="Binneck E."/>
            <person name="de Melo N.F."/>
            <person name="da Silva R.H."/>
            <person name="de Melo A.L.T.M."/>
            <person name="Pandolfi V."/>
            <person name="Bustamante F.O."/>
            <person name="Brasileiro-Vidal A.C."/>
            <person name="Benko-Iseppon A.M."/>
        </authorList>
    </citation>
    <scope>NUCLEOTIDE SEQUENCE [LARGE SCALE GENOMIC DNA]</scope>
    <source>
        <tissue evidence="2">Leaves</tissue>
    </source>
</reference>
<feature type="compositionally biased region" description="Polar residues" evidence="1">
    <location>
        <begin position="136"/>
        <end position="154"/>
    </location>
</feature>
<gene>
    <name evidence="2" type="ORF">PIB30_001459</name>
</gene>
<feature type="region of interest" description="Disordered" evidence="1">
    <location>
        <begin position="54"/>
        <end position="100"/>
    </location>
</feature>
<evidence type="ECO:0000313" key="3">
    <source>
        <dbReference type="Proteomes" id="UP001341840"/>
    </source>
</evidence>
<sequence>MGEENESVRGRRDPSDLFAVEILVRVITETEIPETLRSPDGEVDIIVNAQLPNIENENASAEEEGHMTRGDRGRGDRGRGTRGRRGQPRKMTDVPLVPVEADVGTLTQPVTSTLVVQTPSLSEGLPAMRMIPTPGSRVQSSDTPATRSQRQTPYTDHYRGR</sequence>
<proteinExistence type="predicted"/>
<dbReference type="EMBL" id="JASCZI010000003">
    <property type="protein sequence ID" value="MED6106066.1"/>
    <property type="molecule type" value="Genomic_DNA"/>
</dbReference>
<protein>
    <submittedName>
        <fullName evidence="2">Uncharacterized protein</fullName>
    </submittedName>
</protein>
<feature type="region of interest" description="Disordered" evidence="1">
    <location>
        <begin position="125"/>
        <end position="161"/>
    </location>
</feature>